<dbReference type="GO" id="GO:0016020">
    <property type="term" value="C:membrane"/>
    <property type="evidence" value="ECO:0007669"/>
    <property type="project" value="InterPro"/>
</dbReference>
<dbReference type="InterPro" id="IPR004089">
    <property type="entry name" value="MCPsignal_dom"/>
</dbReference>
<dbReference type="GO" id="GO:0007165">
    <property type="term" value="P:signal transduction"/>
    <property type="evidence" value="ECO:0007669"/>
    <property type="project" value="UniProtKB-KW"/>
</dbReference>
<dbReference type="PANTHER" id="PTHR32089:SF112">
    <property type="entry name" value="LYSOZYME-LIKE PROTEIN-RELATED"/>
    <property type="match status" value="1"/>
</dbReference>
<sequence length="280" mass="30376">MSISLTEEQGKALLILQDIISALWGEEVLLFQAGEDCRVMSLVVPESFRAKGYRLNVGDMLPDGSSGKKCIESGKIIEALVPKEVVGFPLRTITVPIMKEGKVIGCAGVGHNREKQMVLNEVAENLSASSEEISASTHQIHDHSNEIERATALFMQSFTTLLTKIEEIDQMNEIIRNIASQSNLLALNAAIESARAGESGRGFSVVSEEVRKLANKSAETVKKINAALLSVREGVKDVNEKVNTTNSLLAIQKQATQEINGAMRGVAETAMTLNELSRNI</sequence>
<dbReference type="GO" id="GO:0006935">
    <property type="term" value="P:chemotaxis"/>
    <property type="evidence" value="ECO:0007669"/>
    <property type="project" value="InterPro"/>
</dbReference>
<gene>
    <name evidence="5" type="ORF">KL86SPO_31588</name>
</gene>
<dbReference type="Pfam" id="PF00015">
    <property type="entry name" value="MCPsignal"/>
    <property type="match status" value="1"/>
</dbReference>
<dbReference type="PANTHER" id="PTHR32089">
    <property type="entry name" value="METHYL-ACCEPTING CHEMOTAXIS PROTEIN MCPB"/>
    <property type="match status" value="1"/>
</dbReference>
<dbReference type="PROSITE" id="PS50111">
    <property type="entry name" value="CHEMOTAXIS_TRANSDUC_2"/>
    <property type="match status" value="1"/>
</dbReference>
<organism evidence="5">
    <name type="scientific">uncultured Sporomusa sp</name>
    <dbReference type="NCBI Taxonomy" id="307249"/>
    <lineage>
        <taxon>Bacteria</taxon>
        <taxon>Bacillati</taxon>
        <taxon>Bacillota</taxon>
        <taxon>Negativicutes</taxon>
        <taxon>Selenomonadales</taxon>
        <taxon>Sporomusaceae</taxon>
        <taxon>Sporomusa</taxon>
        <taxon>environmental samples</taxon>
    </lineage>
</organism>
<accession>A0A212LVG9</accession>
<dbReference type="GO" id="GO:0004888">
    <property type="term" value="F:transmembrane signaling receptor activity"/>
    <property type="evidence" value="ECO:0007669"/>
    <property type="project" value="InterPro"/>
</dbReference>
<evidence type="ECO:0000256" key="2">
    <source>
        <dbReference type="ARBA" id="ARBA00029447"/>
    </source>
</evidence>
<feature type="domain" description="Methyl-accepting transducer" evidence="4">
    <location>
        <begin position="119"/>
        <end position="280"/>
    </location>
</feature>
<name>A0A212LVG9_9FIRM</name>
<dbReference type="SMART" id="SM00283">
    <property type="entry name" value="MA"/>
    <property type="match status" value="1"/>
</dbReference>
<protein>
    <submittedName>
        <fullName evidence="5">Methyl-accepting chemotaxis protein</fullName>
    </submittedName>
</protein>
<dbReference type="PRINTS" id="PR00260">
    <property type="entry name" value="CHEMTRNSDUCR"/>
</dbReference>
<dbReference type="Gene3D" id="1.10.287.950">
    <property type="entry name" value="Methyl-accepting chemotaxis protein"/>
    <property type="match status" value="1"/>
</dbReference>
<comment type="similarity">
    <text evidence="2">Belongs to the methyl-accepting chemotaxis (MCP) protein family.</text>
</comment>
<proteinExistence type="inferred from homology"/>
<evidence type="ECO:0000256" key="1">
    <source>
        <dbReference type="ARBA" id="ARBA00023224"/>
    </source>
</evidence>
<evidence type="ECO:0000259" key="4">
    <source>
        <dbReference type="PROSITE" id="PS50111"/>
    </source>
</evidence>
<evidence type="ECO:0000256" key="3">
    <source>
        <dbReference type="PROSITE-ProRule" id="PRU00284"/>
    </source>
</evidence>
<dbReference type="SUPFAM" id="SSF58104">
    <property type="entry name" value="Methyl-accepting chemotaxis protein (MCP) signaling domain"/>
    <property type="match status" value="1"/>
</dbReference>
<reference evidence="5" key="1">
    <citation type="submission" date="2016-08" db="EMBL/GenBank/DDBJ databases">
        <authorList>
            <person name="Seilhamer J.J."/>
        </authorList>
    </citation>
    <scope>NUCLEOTIDE SEQUENCE</scope>
    <source>
        <strain evidence="5">86</strain>
    </source>
</reference>
<dbReference type="InterPro" id="IPR004090">
    <property type="entry name" value="Chemotax_Me-accpt_rcpt"/>
</dbReference>
<evidence type="ECO:0000313" key="5">
    <source>
        <dbReference type="EMBL" id="SCM81409.1"/>
    </source>
</evidence>
<keyword evidence="1 3" id="KW-0807">Transducer</keyword>
<dbReference type="EMBL" id="FMJE01000003">
    <property type="protein sequence ID" value="SCM81409.1"/>
    <property type="molecule type" value="Genomic_DNA"/>
</dbReference>
<dbReference type="AlphaFoldDB" id="A0A212LVG9"/>
<dbReference type="RefSeq" id="WP_188398558.1">
    <property type="nucleotide sequence ID" value="NZ_LT608335.1"/>
</dbReference>